<dbReference type="InterPro" id="IPR035940">
    <property type="entry name" value="CAP_sf"/>
</dbReference>
<evidence type="ECO:0000313" key="5">
    <source>
        <dbReference type="Proteomes" id="UP000217257"/>
    </source>
</evidence>
<reference evidence="4 5" key="1">
    <citation type="submission" date="2017-06" db="EMBL/GenBank/DDBJ databases">
        <title>Sequencing and comparative analysis of myxobacterial genomes.</title>
        <authorList>
            <person name="Rupp O."/>
            <person name="Goesmann A."/>
            <person name="Sogaard-Andersen L."/>
        </authorList>
    </citation>
    <scope>NUCLEOTIDE SEQUENCE [LARGE SCALE GENOMIC DNA]</scope>
    <source>
        <strain evidence="4 5">DSM 52655</strain>
    </source>
</reference>
<proteinExistence type="predicted"/>
<accession>A0A250J1E3</accession>
<feature type="region of interest" description="Disordered" evidence="1">
    <location>
        <begin position="36"/>
        <end position="71"/>
    </location>
</feature>
<keyword evidence="2" id="KW-0732">Signal</keyword>
<dbReference type="RefSeq" id="WP_157758438.1">
    <property type="nucleotide sequence ID" value="NZ_CP022098.1"/>
</dbReference>
<dbReference type="SUPFAM" id="SSF55797">
    <property type="entry name" value="PR-1-like"/>
    <property type="match status" value="1"/>
</dbReference>
<dbReference type="AlphaFoldDB" id="A0A250J1E3"/>
<dbReference type="CDD" id="cd05379">
    <property type="entry name" value="CAP_bacterial"/>
    <property type="match status" value="1"/>
</dbReference>
<evidence type="ECO:0000256" key="1">
    <source>
        <dbReference type="SAM" id="MobiDB-lite"/>
    </source>
</evidence>
<protein>
    <recommendedName>
        <fullName evidence="3">SCP domain-containing protein</fullName>
    </recommendedName>
</protein>
<feature type="chain" id="PRO_5013304275" description="SCP domain-containing protein" evidence="2">
    <location>
        <begin position="19"/>
        <end position="346"/>
    </location>
</feature>
<dbReference type="KEGG" id="cfus:CYFUS_002762"/>
<dbReference type="Pfam" id="PF00188">
    <property type="entry name" value="CAP"/>
    <property type="match status" value="1"/>
</dbReference>
<dbReference type="Proteomes" id="UP000217257">
    <property type="component" value="Chromosome"/>
</dbReference>
<dbReference type="EMBL" id="CP022098">
    <property type="protein sequence ID" value="ATB37340.1"/>
    <property type="molecule type" value="Genomic_DNA"/>
</dbReference>
<gene>
    <name evidence="4" type="ORF">CYFUS_002762</name>
</gene>
<dbReference type="Gene3D" id="3.40.33.10">
    <property type="entry name" value="CAP"/>
    <property type="match status" value="1"/>
</dbReference>
<name>A0A250J1E3_9BACT</name>
<organism evidence="4 5">
    <name type="scientific">Cystobacter fuscus</name>
    <dbReference type="NCBI Taxonomy" id="43"/>
    <lineage>
        <taxon>Bacteria</taxon>
        <taxon>Pseudomonadati</taxon>
        <taxon>Myxococcota</taxon>
        <taxon>Myxococcia</taxon>
        <taxon>Myxococcales</taxon>
        <taxon>Cystobacterineae</taxon>
        <taxon>Archangiaceae</taxon>
        <taxon>Cystobacter</taxon>
    </lineage>
</organism>
<evidence type="ECO:0000259" key="3">
    <source>
        <dbReference type="Pfam" id="PF00188"/>
    </source>
</evidence>
<feature type="domain" description="SCP" evidence="3">
    <location>
        <begin position="117"/>
        <end position="223"/>
    </location>
</feature>
<sequence length="346" mass="35740">MRYLPSLGSFRMSCLVVAAAVQASACVGDVRDDDKVGGEINAPGDGGPGTELPDAGPGSEVPDAGTPSCSNITGDRATQVCLRWKCDRADLSEGSWSGAVNGCIAGDLGANARANSLRLINLYRFLAELPAVSTDAARNQKAQECALMMDANNSLNHSPPSSWSCYSSGGAEAAGKSNICSGRAVGCIDLYMSDSGNATTLGHRRWFLSNQLGAVGIGGTTGGSCHWVIGGSGTANRAWTAWPPPGPVPLGAIHIPGKTSVDVTGWSVQTYASSYNLGSAQVTVTDNGQPAPVTVTQLLANYGSAYAIRFNPQGWTTQAGHTYEVTITAPGLTNPIRYTVQPVNCP</sequence>
<dbReference type="InterPro" id="IPR014044">
    <property type="entry name" value="CAP_dom"/>
</dbReference>
<evidence type="ECO:0000313" key="4">
    <source>
        <dbReference type="EMBL" id="ATB37340.1"/>
    </source>
</evidence>
<evidence type="ECO:0000256" key="2">
    <source>
        <dbReference type="SAM" id="SignalP"/>
    </source>
</evidence>
<feature type="signal peptide" evidence="2">
    <location>
        <begin position="1"/>
        <end position="18"/>
    </location>
</feature>